<reference evidence="2 3" key="1">
    <citation type="submission" date="2017-03" db="EMBL/GenBank/DDBJ databases">
        <title>Genomes of endolithic fungi from Antarctica.</title>
        <authorList>
            <person name="Coleine C."/>
            <person name="Masonjones S."/>
            <person name="Stajich J.E."/>
        </authorList>
    </citation>
    <scope>NUCLEOTIDE SEQUENCE [LARGE SCALE GENOMIC DNA]</scope>
    <source>
        <strain evidence="2 3">CCFEE 6315</strain>
    </source>
</reference>
<feature type="region of interest" description="Disordered" evidence="1">
    <location>
        <begin position="130"/>
        <end position="188"/>
    </location>
</feature>
<name>A0A4U0TY27_9PEZI</name>
<feature type="compositionally biased region" description="Basic and acidic residues" evidence="1">
    <location>
        <begin position="170"/>
        <end position="179"/>
    </location>
</feature>
<comment type="caution">
    <text evidence="2">The sequence shown here is derived from an EMBL/GenBank/DDBJ whole genome shotgun (WGS) entry which is preliminary data.</text>
</comment>
<keyword evidence="3" id="KW-1185">Reference proteome</keyword>
<dbReference type="AlphaFoldDB" id="A0A4U0TY27"/>
<gene>
    <name evidence="2" type="ORF">B0A50_04970</name>
</gene>
<feature type="compositionally biased region" description="Basic and acidic residues" evidence="1">
    <location>
        <begin position="149"/>
        <end position="163"/>
    </location>
</feature>
<dbReference type="EMBL" id="NAJL01000023">
    <property type="protein sequence ID" value="TKA27358.1"/>
    <property type="molecule type" value="Genomic_DNA"/>
</dbReference>
<sequence length="188" mass="20718">MAFMKGIGEERSSVEMAVSGAFKIVMGLDEDKDVGTVKEEDTRVRRVAETQFAVANGFLQGEGEYVEDHTTCSPTLKPLPHPVLPSLPAKDTANTPVHILGHGRTTESPGAEKAGHAKKRKLDAALGRTRVLGSSEHEKLAKRTRQRSHAQDQERLECGDEDRHKHKHKTEGLHLRDISDAEETAWLG</sequence>
<dbReference type="Proteomes" id="UP000308549">
    <property type="component" value="Unassembled WGS sequence"/>
</dbReference>
<evidence type="ECO:0000313" key="2">
    <source>
        <dbReference type="EMBL" id="TKA27358.1"/>
    </source>
</evidence>
<proteinExistence type="predicted"/>
<accession>A0A4U0TY27</accession>
<protein>
    <submittedName>
        <fullName evidence="2">Uncharacterized protein</fullName>
    </submittedName>
</protein>
<evidence type="ECO:0000256" key="1">
    <source>
        <dbReference type="SAM" id="MobiDB-lite"/>
    </source>
</evidence>
<organism evidence="2 3">
    <name type="scientific">Salinomyces thailandicus</name>
    <dbReference type="NCBI Taxonomy" id="706561"/>
    <lineage>
        <taxon>Eukaryota</taxon>
        <taxon>Fungi</taxon>
        <taxon>Dikarya</taxon>
        <taxon>Ascomycota</taxon>
        <taxon>Pezizomycotina</taxon>
        <taxon>Dothideomycetes</taxon>
        <taxon>Dothideomycetidae</taxon>
        <taxon>Mycosphaerellales</taxon>
        <taxon>Teratosphaeriaceae</taxon>
        <taxon>Salinomyces</taxon>
    </lineage>
</organism>
<evidence type="ECO:0000313" key="3">
    <source>
        <dbReference type="Proteomes" id="UP000308549"/>
    </source>
</evidence>